<accession>A0A094Q871</accession>
<dbReference type="AlphaFoldDB" id="A0A094Q871"/>
<feature type="transmembrane region" description="Helical" evidence="7">
    <location>
        <begin position="74"/>
        <end position="100"/>
    </location>
</feature>
<comment type="caution">
    <text evidence="9">The sequence shown here is derived from an EMBL/GenBank/DDBJ whole genome shotgun (WGS) entry which is preliminary data.</text>
</comment>
<reference evidence="9" key="1">
    <citation type="submission" date="2014-06" db="EMBL/GenBank/DDBJ databases">
        <title>Key roles for freshwater Actinobacteria revealed by deep metagenomic sequencing.</title>
        <authorList>
            <person name="Ghai R."/>
            <person name="Mizuno C.M."/>
            <person name="Picazo A."/>
            <person name="Camacho A."/>
            <person name="Rodriguez-Valera F."/>
        </authorList>
    </citation>
    <scope>NUCLEOTIDE SEQUENCE</scope>
</reference>
<dbReference type="PANTHER" id="PTHR43744">
    <property type="entry name" value="ABC TRANSPORTER PERMEASE PROTEIN MG189-RELATED-RELATED"/>
    <property type="match status" value="1"/>
</dbReference>
<dbReference type="PROSITE" id="PS50928">
    <property type="entry name" value="ABC_TM1"/>
    <property type="match status" value="1"/>
</dbReference>
<organism evidence="9">
    <name type="scientific">freshwater metagenome</name>
    <dbReference type="NCBI Taxonomy" id="449393"/>
    <lineage>
        <taxon>unclassified sequences</taxon>
        <taxon>metagenomes</taxon>
        <taxon>ecological metagenomes</taxon>
    </lineage>
</organism>
<keyword evidence="5 7" id="KW-1133">Transmembrane helix</keyword>
<evidence type="ECO:0000313" key="9">
    <source>
        <dbReference type="EMBL" id="KGA18334.1"/>
    </source>
</evidence>
<comment type="subcellular location">
    <subcellularLocation>
        <location evidence="1">Cell membrane</location>
        <topology evidence="1">Multi-pass membrane protein</topology>
    </subcellularLocation>
</comment>
<evidence type="ECO:0000256" key="4">
    <source>
        <dbReference type="ARBA" id="ARBA00022692"/>
    </source>
</evidence>
<dbReference type="GO" id="GO:0005886">
    <property type="term" value="C:plasma membrane"/>
    <property type="evidence" value="ECO:0007669"/>
    <property type="project" value="UniProtKB-SubCell"/>
</dbReference>
<dbReference type="InterPro" id="IPR035906">
    <property type="entry name" value="MetI-like_sf"/>
</dbReference>
<sequence length="285" mass="31320">MANSILFTRRRSVNTLRYSVIVLLSLLFIFPLLYLVSGSLMTLEAVSVYPPKLLPPSLHWQNYADALSVMTPRIFANTLFFTFGILFLQMIISFTAGFALAKMPFKYAALIVGVLAVPVFLPTNISIIPLYLVTFKLNLLNTWGGMILPIVGSTAFGTLLFRQFMVNFPDGLIDAARMDGASWPRVLLRIVLPLARPPIASYSAITFLTAWNMYIWPLMVGNTDALRVATVQLAPLIAGGTGFYGKVGPNVTYAAAILSALPVVLFFLWAQRWFINAIAGSGNDA</sequence>
<evidence type="ECO:0000256" key="6">
    <source>
        <dbReference type="ARBA" id="ARBA00023136"/>
    </source>
</evidence>
<evidence type="ECO:0000256" key="7">
    <source>
        <dbReference type="SAM" id="Phobius"/>
    </source>
</evidence>
<keyword evidence="4 7" id="KW-0812">Transmembrane</keyword>
<feature type="transmembrane region" description="Helical" evidence="7">
    <location>
        <begin position="107"/>
        <end position="131"/>
    </location>
</feature>
<keyword evidence="3" id="KW-1003">Cell membrane</keyword>
<feature type="transmembrane region" description="Helical" evidence="7">
    <location>
        <begin position="20"/>
        <end position="43"/>
    </location>
</feature>
<protein>
    <recommendedName>
        <fullName evidence="8">ABC transmembrane type-1 domain-containing protein</fullName>
    </recommendedName>
</protein>
<dbReference type="GO" id="GO:0055085">
    <property type="term" value="P:transmembrane transport"/>
    <property type="evidence" value="ECO:0007669"/>
    <property type="project" value="InterPro"/>
</dbReference>
<keyword evidence="2" id="KW-0813">Transport</keyword>
<dbReference type="Gene3D" id="1.10.3720.10">
    <property type="entry name" value="MetI-like"/>
    <property type="match status" value="1"/>
</dbReference>
<dbReference type="EMBL" id="JNSL01000045">
    <property type="protein sequence ID" value="KGA18334.1"/>
    <property type="molecule type" value="Genomic_DNA"/>
</dbReference>
<dbReference type="Pfam" id="PF00528">
    <property type="entry name" value="BPD_transp_1"/>
    <property type="match status" value="1"/>
</dbReference>
<feature type="transmembrane region" description="Helical" evidence="7">
    <location>
        <begin position="199"/>
        <end position="219"/>
    </location>
</feature>
<feature type="domain" description="ABC transmembrane type-1" evidence="8">
    <location>
        <begin position="75"/>
        <end position="270"/>
    </location>
</feature>
<gene>
    <name evidence="9" type="ORF">GM51_8625</name>
</gene>
<feature type="transmembrane region" description="Helical" evidence="7">
    <location>
        <begin position="251"/>
        <end position="270"/>
    </location>
</feature>
<evidence type="ECO:0000256" key="3">
    <source>
        <dbReference type="ARBA" id="ARBA00022475"/>
    </source>
</evidence>
<name>A0A094Q871_9ZZZZ</name>
<dbReference type="SUPFAM" id="SSF161098">
    <property type="entry name" value="MetI-like"/>
    <property type="match status" value="1"/>
</dbReference>
<evidence type="ECO:0000256" key="5">
    <source>
        <dbReference type="ARBA" id="ARBA00022989"/>
    </source>
</evidence>
<evidence type="ECO:0000256" key="2">
    <source>
        <dbReference type="ARBA" id="ARBA00022448"/>
    </source>
</evidence>
<dbReference type="InterPro" id="IPR000515">
    <property type="entry name" value="MetI-like"/>
</dbReference>
<keyword evidence="6 7" id="KW-0472">Membrane</keyword>
<feature type="transmembrane region" description="Helical" evidence="7">
    <location>
        <begin position="143"/>
        <end position="161"/>
    </location>
</feature>
<dbReference type="PANTHER" id="PTHR43744:SF12">
    <property type="entry name" value="ABC TRANSPORTER PERMEASE PROTEIN MG189-RELATED"/>
    <property type="match status" value="1"/>
</dbReference>
<evidence type="ECO:0000256" key="1">
    <source>
        <dbReference type="ARBA" id="ARBA00004651"/>
    </source>
</evidence>
<proteinExistence type="predicted"/>
<evidence type="ECO:0000259" key="8">
    <source>
        <dbReference type="PROSITE" id="PS50928"/>
    </source>
</evidence>
<dbReference type="CDD" id="cd06261">
    <property type="entry name" value="TM_PBP2"/>
    <property type="match status" value="1"/>
</dbReference>